<evidence type="ECO:0000313" key="2">
    <source>
        <dbReference type="Proteomes" id="UP000823632"/>
    </source>
</evidence>
<dbReference type="AlphaFoldDB" id="A0A9D9DPS6"/>
<sequence>MKRFVFNSLKSFEQRAMLVLEVFSMKSSRTELENEWKKIFDADLPKHVHKAYAEKYIKWQKENKGFEKSLQKQINKLVENYEKGISAFTPSTPFEIKNGTKLIREFKGIKYEVTKLDSGYEFSGKIYKSLSSIANEITGTRWNGKKFFGLVK</sequence>
<organism evidence="1 2">
    <name type="scientific">Candidatus Scatousia excrementipullorum</name>
    <dbReference type="NCBI Taxonomy" id="2840936"/>
    <lineage>
        <taxon>Bacteria</taxon>
        <taxon>Candidatus Scatousia</taxon>
    </lineage>
</organism>
<evidence type="ECO:0000313" key="1">
    <source>
        <dbReference type="EMBL" id="MBO8431127.1"/>
    </source>
</evidence>
<proteinExistence type="predicted"/>
<dbReference type="Proteomes" id="UP000823632">
    <property type="component" value="Unassembled WGS sequence"/>
</dbReference>
<protein>
    <submittedName>
        <fullName evidence="1">DUF2924 domain-containing protein</fullName>
    </submittedName>
</protein>
<comment type="caution">
    <text evidence="1">The sequence shown here is derived from an EMBL/GenBank/DDBJ whole genome shotgun (WGS) entry which is preliminary data.</text>
</comment>
<name>A0A9D9DPS6_9BACT</name>
<dbReference type="InterPro" id="IPR021322">
    <property type="entry name" value="DUF2924"/>
</dbReference>
<gene>
    <name evidence="1" type="ORF">IAC76_07035</name>
</gene>
<accession>A0A9D9DPS6</accession>
<reference evidence="1" key="1">
    <citation type="submission" date="2020-10" db="EMBL/GenBank/DDBJ databases">
        <authorList>
            <person name="Gilroy R."/>
        </authorList>
    </citation>
    <scope>NUCLEOTIDE SEQUENCE</scope>
    <source>
        <strain evidence="1">10192</strain>
    </source>
</reference>
<reference evidence="1" key="2">
    <citation type="journal article" date="2021" name="PeerJ">
        <title>Extensive microbial diversity within the chicken gut microbiome revealed by metagenomics and culture.</title>
        <authorList>
            <person name="Gilroy R."/>
            <person name="Ravi A."/>
            <person name="Getino M."/>
            <person name="Pursley I."/>
            <person name="Horton D.L."/>
            <person name="Alikhan N.F."/>
            <person name="Baker D."/>
            <person name="Gharbi K."/>
            <person name="Hall N."/>
            <person name="Watson M."/>
            <person name="Adriaenssens E.M."/>
            <person name="Foster-Nyarko E."/>
            <person name="Jarju S."/>
            <person name="Secka A."/>
            <person name="Antonio M."/>
            <person name="Oren A."/>
            <person name="Chaudhuri R.R."/>
            <person name="La Ragione R."/>
            <person name="Hildebrand F."/>
            <person name="Pallen M.J."/>
        </authorList>
    </citation>
    <scope>NUCLEOTIDE SEQUENCE</scope>
    <source>
        <strain evidence="1">10192</strain>
    </source>
</reference>
<dbReference type="EMBL" id="JADIND010000154">
    <property type="protein sequence ID" value="MBO8431127.1"/>
    <property type="molecule type" value="Genomic_DNA"/>
</dbReference>
<dbReference type="Pfam" id="PF11149">
    <property type="entry name" value="DUF2924"/>
    <property type="match status" value="1"/>
</dbReference>